<evidence type="ECO:0000256" key="1">
    <source>
        <dbReference type="ARBA" id="ARBA00022741"/>
    </source>
</evidence>
<dbReference type="SMART" id="SM00175">
    <property type="entry name" value="RAB"/>
    <property type="match status" value="1"/>
</dbReference>
<dbReference type="AlphaFoldDB" id="A0AAE9YIU0"/>
<dbReference type="Proteomes" id="UP000032568">
    <property type="component" value="Chromosome"/>
</dbReference>
<dbReference type="InterPro" id="IPR005225">
    <property type="entry name" value="Small_GTP-bd"/>
</dbReference>
<keyword evidence="2" id="KW-0342">GTP-binding</keyword>
<dbReference type="PANTHER" id="PTHR47977">
    <property type="entry name" value="RAS-RELATED PROTEIN RAB"/>
    <property type="match status" value="1"/>
</dbReference>
<dbReference type="GO" id="GO:0003924">
    <property type="term" value="F:GTPase activity"/>
    <property type="evidence" value="ECO:0007669"/>
    <property type="project" value="InterPro"/>
</dbReference>
<dbReference type="NCBIfam" id="TIGR00231">
    <property type="entry name" value="small_GTP"/>
    <property type="match status" value="1"/>
</dbReference>
<proteinExistence type="predicted"/>
<dbReference type="InterPro" id="IPR050227">
    <property type="entry name" value="Rab"/>
</dbReference>
<keyword evidence="4" id="KW-1185">Reference proteome</keyword>
<sequence>MIQKKICLLGASSVGKTSLVKQFVEGIFDEKYLTSIGVKVDKKMVSLADKQVQLMLWDIEGHDRYHAYQERYLRGAAAYIIVVDQTRTSSLLEGVDIHTLARQTTNCPAILAINKNDLPAAWHLDDSEYKTIAPLFELQFSTSAKTGEQVEAMFFAIAKLVYRNKKDDITT</sequence>
<keyword evidence="1" id="KW-0547">Nucleotide-binding</keyword>
<dbReference type="KEGG" id="tact:SG35_015415"/>
<dbReference type="CDD" id="cd00154">
    <property type="entry name" value="Rab"/>
    <property type="match status" value="1"/>
</dbReference>
<dbReference type="PROSITE" id="PS51419">
    <property type="entry name" value="RAB"/>
    <property type="match status" value="1"/>
</dbReference>
<dbReference type="GO" id="GO:0005525">
    <property type="term" value="F:GTP binding"/>
    <property type="evidence" value="ECO:0007669"/>
    <property type="project" value="UniProtKB-KW"/>
</dbReference>
<name>A0AAE9YIU0_9GAMM</name>
<reference evidence="3 4" key="1">
    <citation type="journal article" date="2015" name="Genome Announc.">
        <title>Draft Genome Sequences of Marine Isolates of Thalassomonas viridans and Thalassomonas actiniarum.</title>
        <authorList>
            <person name="Olonade I."/>
            <person name="van Zyl L.J."/>
            <person name="Trindade M."/>
        </authorList>
    </citation>
    <scope>NUCLEOTIDE SEQUENCE [LARGE SCALE GENOMIC DNA]</scope>
    <source>
        <strain evidence="3 4">A5K-106</strain>
    </source>
</reference>
<dbReference type="SUPFAM" id="SSF52540">
    <property type="entry name" value="P-loop containing nucleoside triphosphate hydrolases"/>
    <property type="match status" value="1"/>
</dbReference>
<dbReference type="InterPro" id="IPR027417">
    <property type="entry name" value="P-loop_NTPase"/>
</dbReference>
<reference evidence="3 4" key="2">
    <citation type="journal article" date="2022" name="Mar. Drugs">
        <title>Bioassay-Guided Fractionation Leads to the Detection of Cholic Acid Generated by the Rare Thalassomonas sp.</title>
        <authorList>
            <person name="Pheiffer F."/>
            <person name="Schneider Y.K."/>
            <person name="Hansen E.H."/>
            <person name="Andersen J.H."/>
            <person name="Isaksson J."/>
            <person name="Busche T."/>
            <person name="R C."/>
            <person name="Kalinowski J."/>
            <person name="Zyl L.V."/>
            <person name="Trindade M."/>
        </authorList>
    </citation>
    <scope>NUCLEOTIDE SEQUENCE [LARGE SCALE GENOMIC DNA]</scope>
    <source>
        <strain evidence="3 4">A5K-106</strain>
    </source>
</reference>
<organism evidence="3 4">
    <name type="scientific">Thalassomonas actiniarum</name>
    <dbReference type="NCBI Taxonomy" id="485447"/>
    <lineage>
        <taxon>Bacteria</taxon>
        <taxon>Pseudomonadati</taxon>
        <taxon>Pseudomonadota</taxon>
        <taxon>Gammaproteobacteria</taxon>
        <taxon>Alteromonadales</taxon>
        <taxon>Colwelliaceae</taxon>
        <taxon>Thalassomonas</taxon>
    </lineage>
</organism>
<dbReference type="Pfam" id="PF00071">
    <property type="entry name" value="Ras"/>
    <property type="match status" value="1"/>
</dbReference>
<dbReference type="PRINTS" id="PR00449">
    <property type="entry name" value="RASTRNSFRMNG"/>
</dbReference>
<evidence type="ECO:0000313" key="4">
    <source>
        <dbReference type="Proteomes" id="UP000032568"/>
    </source>
</evidence>
<dbReference type="RefSeq" id="WP_044834883.1">
    <property type="nucleotide sequence ID" value="NZ_CP059735.1"/>
</dbReference>
<protein>
    <submittedName>
        <fullName evidence="3">GTP-binding protein</fullName>
    </submittedName>
</protein>
<gene>
    <name evidence="3" type="ORF">SG35_015415</name>
</gene>
<dbReference type="InterPro" id="IPR001806">
    <property type="entry name" value="Small_GTPase"/>
</dbReference>
<evidence type="ECO:0000313" key="3">
    <source>
        <dbReference type="EMBL" id="WDD96765.1"/>
    </source>
</evidence>
<evidence type="ECO:0000256" key="2">
    <source>
        <dbReference type="ARBA" id="ARBA00023134"/>
    </source>
</evidence>
<dbReference type="SMART" id="SM00173">
    <property type="entry name" value="RAS"/>
    <property type="match status" value="1"/>
</dbReference>
<dbReference type="EMBL" id="CP059735">
    <property type="protein sequence ID" value="WDD96765.1"/>
    <property type="molecule type" value="Genomic_DNA"/>
</dbReference>
<accession>A0AAE9YIU0</accession>
<dbReference type="Gene3D" id="3.40.50.300">
    <property type="entry name" value="P-loop containing nucleotide triphosphate hydrolases"/>
    <property type="match status" value="1"/>
</dbReference>